<dbReference type="Proteomes" id="UP001500604">
    <property type="component" value="Unassembled WGS sequence"/>
</dbReference>
<evidence type="ECO:0000313" key="3">
    <source>
        <dbReference type="EMBL" id="GAA4648766.1"/>
    </source>
</evidence>
<dbReference type="Gene3D" id="3.40.190.10">
    <property type="entry name" value="Periplasmic binding protein-like II"/>
    <property type="match status" value="2"/>
</dbReference>
<dbReference type="SMART" id="SM00062">
    <property type="entry name" value="PBPb"/>
    <property type="match status" value="1"/>
</dbReference>
<dbReference type="InterPro" id="IPR001638">
    <property type="entry name" value="Solute-binding_3/MltF_N"/>
</dbReference>
<feature type="chain" id="PRO_5046139733" evidence="1">
    <location>
        <begin position="18"/>
        <end position="242"/>
    </location>
</feature>
<dbReference type="PANTHER" id="PTHR38834">
    <property type="entry name" value="PERIPLASMIC SUBSTRATE BINDING PROTEIN FAMILY 3"/>
    <property type="match status" value="1"/>
</dbReference>
<dbReference type="PANTHER" id="PTHR38834:SF3">
    <property type="entry name" value="SOLUTE-BINDING PROTEIN FAMILY 3_N-TERMINAL DOMAIN-CONTAINING PROTEIN"/>
    <property type="match status" value="1"/>
</dbReference>
<accession>A0ABP8UZ10</accession>
<evidence type="ECO:0000259" key="2">
    <source>
        <dbReference type="SMART" id="SM00062"/>
    </source>
</evidence>
<dbReference type="SUPFAM" id="SSF53850">
    <property type="entry name" value="Periplasmic binding protein-like II"/>
    <property type="match status" value="1"/>
</dbReference>
<dbReference type="Pfam" id="PF00497">
    <property type="entry name" value="SBP_bac_3"/>
    <property type="match status" value="1"/>
</dbReference>
<keyword evidence="1" id="KW-0732">Signal</keyword>
<reference evidence="4" key="1">
    <citation type="journal article" date="2019" name="Int. J. Syst. Evol. Microbiol.">
        <title>The Global Catalogue of Microorganisms (GCM) 10K type strain sequencing project: providing services to taxonomists for standard genome sequencing and annotation.</title>
        <authorList>
            <consortium name="The Broad Institute Genomics Platform"/>
            <consortium name="The Broad Institute Genome Sequencing Center for Infectious Disease"/>
            <person name="Wu L."/>
            <person name="Ma J."/>
        </authorList>
    </citation>
    <scope>NUCLEOTIDE SEQUENCE [LARGE SCALE GENOMIC DNA]</scope>
    <source>
        <strain evidence="4">JCM 17805</strain>
    </source>
</reference>
<feature type="signal peptide" evidence="1">
    <location>
        <begin position="1"/>
        <end position="17"/>
    </location>
</feature>
<dbReference type="RefSeq" id="WP_345194481.1">
    <property type="nucleotide sequence ID" value="NZ_BAABFL010000103.1"/>
</dbReference>
<proteinExistence type="predicted"/>
<protein>
    <submittedName>
        <fullName evidence="3">ABC transporter substrate-binding protein</fullName>
    </submittedName>
</protein>
<organism evidence="3 4">
    <name type="scientific">Kistimonas scapharcae</name>
    <dbReference type="NCBI Taxonomy" id="1036133"/>
    <lineage>
        <taxon>Bacteria</taxon>
        <taxon>Pseudomonadati</taxon>
        <taxon>Pseudomonadota</taxon>
        <taxon>Gammaproteobacteria</taxon>
        <taxon>Oceanospirillales</taxon>
        <taxon>Endozoicomonadaceae</taxon>
        <taxon>Kistimonas</taxon>
    </lineage>
</organism>
<comment type="caution">
    <text evidence="3">The sequence shown here is derived from an EMBL/GenBank/DDBJ whole genome shotgun (WGS) entry which is preliminary data.</text>
</comment>
<keyword evidence="4" id="KW-1185">Reference proteome</keyword>
<dbReference type="EMBL" id="BAABFL010000103">
    <property type="protein sequence ID" value="GAA4648766.1"/>
    <property type="molecule type" value="Genomic_DNA"/>
</dbReference>
<evidence type="ECO:0000313" key="4">
    <source>
        <dbReference type="Proteomes" id="UP001500604"/>
    </source>
</evidence>
<evidence type="ECO:0000256" key="1">
    <source>
        <dbReference type="SAM" id="SignalP"/>
    </source>
</evidence>
<feature type="domain" description="Solute-binding protein family 3/N-terminal" evidence="2">
    <location>
        <begin position="19"/>
        <end position="242"/>
    </location>
</feature>
<gene>
    <name evidence="3" type="ORF">GCM10023116_10390</name>
</gene>
<name>A0ABP8UZ10_9GAMM</name>
<sequence length="242" mass="27655">MRILALAFCFFISGVQAAQYHLVTENFPPLNMTNNGSEYARNQRVTGIATDIVRTLFDTMDLEYRVTLYPDWDRAFNQALDDENVGVYSTFRTSEREERFRWVGPLFDEEWIILAPADSDVSLESIHDLKKYRVGSYEADAISDYLKEKGVPLVTTRGDVLNAMNMRLGKIDLWATSSLSGPFIAERYNMDVKRLLTFNTSQLWLAMNKNANPELIKALNAELGSLKKNGQLETILSQYINE</sequence>